<evidence type="ECO:0000313" key="1">
    <source>
        <dbReference type="EMBL" id="SED77610.1"/>
    </source>
</evidence>
<dbReference type="EMBL" id="FNTF01000002">
    <property type="protein sequence ID" value="SED77610.1"/>
    <property type="molecule type" value="Genomic_DNA"/>
</dbReference>
<name>A0A1H5DFS0_9PSED</name>
<accession>A0A1H5DFS0</accession>
<proteinExistence type="predicted"/>
<dbReference type="Proteomes" id="UP000183114">
    <property type="component" value="Unassembled WGS sequence"/>
</dbReference>
<sequence length="45" mass="5262">MSITVNGDVKDPAQLYAQLRPFFEQHQRDIAQQLESRKLYDSPNI</sequence>
<dbReference type="AlphaFoldDB" id="A0A1H5DFS0"/>
<gene>
    <name evidence="1" type="ORF">SAMN04490185_4166</name>
</gene>
<organism evidence="1 2">
    <name type="scientific">Pseudomonas frederiksbergensis</name>
    <dbReference type="NCBI Taxonomy" id="104087"/>
    <lineage>
        <taxon>Bacteria</taxon>
        <taxon>Pseudomonadati</taxon>
        <taxon>Pseudomonadota</taxon>
        <taxon>Gammaproteobacteria</taxon>
        <taxon>Pseudomonadales</taxon>
        <taxon>Pseudomonadaceae</taxon>
        <taxon>Pseudomonas</taxon>
    </lineage>
</organism>
<evidence type="ECO:0000313" key="2">
    <source>
        <dbReference type="Proteomes" id="UP000183114"/>
    </source>
</evidence>
<reference evidence="1 2" key="1">
    <citation type="submission" date="2016-10" db="EMBL/GenBank/DDBJ databases">
        <authorList>
            <person name="de Groot N.N."/>
        </authorList>
    </citation>
    <scope>NUCLEOTIDE SEQUENCE [LARGE SCALE GENOMIC DNA]</scope>
    <source>
        <strain evidence="1 2">BS3655</strain>
    </source>
</reference>
<protein>
    <submittedName>
        <fullName evidence="1">Uncharacterized protein</fullName>
    </submittedName>
</protein>